<comment type="caution">
    <text evidence="4">The sequence shown here is derived from an EMBL/GenBank/DDBJ whole genome shotgun (WGS) entry which is preliminary data.</text>
</comment>
<feature type="transmembrane region" description="Helical" evidence="1">
    <location>
        <begin position="12"/>
        <end position="30"/>
    </location>
</feature>
<feature type="transmembrane region" description="Helical" evidence="1">
    <location>
        <begin position="85"/>
        <end position="105"/>
    </location>
</feature>
<protein>
    <submittedName>
        <fullName evidence="4">TIGR03943 family protein</fullName>
    </submittedName>
</protein>
<accession>A0A9X4H6X6</accession>
<evidence type="ECO:0000256" key="1">
    <source>
        <dbReference type="SAM" id="Phobius"/>
    </source>
</evidence>
<dbReference type="PANTHER" id="PTHR40047:SF1">
    <property type="entry name" value="UPF0703 PROTEIN YCGQ"/>
    <property type="match status" value="1"/>
</dbReference>
<evidence type="ECO:0000313" key="4">
    <source>
        <dbReference type="EMBL" id="MDF9408864.1"/>
    </source>
</evidence>
<dbReference type="RefSeq" id="WP_277444272.1">
    <property type="nucleotide sequence ID" value="NZ_JAKOAV010000020.1"/>
</dbReference>
<dbReference type="AlphaFoldDB" id="A0A9X4H6X6"/>
<gene>
    <name evidence="4" type="ORF">L7E55_10935</name>
</gene>
<keyword evidence="1" id="KW-1133">Transmembrane helix</keyword>
<keyword evidence="5" id="KW-1185">Reference proteome</keyword>
<evidence type="ECO:0000259" key="3">
    <source>
        <dbReference type="Pfam" id="PF21537"/>
    </source>
</evidence>
<sequence length="290" mass="32694">MKRRFSLNTEAVFKTLILLGFSAFLFWFVKSNNIVYYINPRFVRLTEAAAVLIFLMFLVQAGNSFRWTSVVHSCLCHSGHSHNKLALLPFVVTLMMAFLLPNNALDASMAFNKGMNLSTRPTTSGQPGLTVTVPGNVPTTQTNNNNSNSQGYLPQEQNPMQAKIDELHKTSLINVTEDNFSLVTNEVNMYPEQYAGKEITMIGFVLKEQKFTTDQFGLVRYVITCCSADAMPDGFMCEYKNASNFREGDWLNIRGTIQLGKYEGNTIPVIRITAFSKAQEPQNPYIYPKF</sequence>
<name>A0A9X4H6X6_9FIRM</name>
<dbReference type="EMBL" id="JAKOAV010000020">
    <property type="protein sequence ID" value="MDF9408864.1"/>
    <property type="molecule type" value="Genomic_DNA"/>
</dbReference>
<proteinExistence type="predicted"/>
<feature type="transmembrane region" description="Helical" evidence="1">
    <location>
        <begin position="42"/>
        <end position="65"/>
    </location>
</feature>
<dbReference type="PANTHER" id="PTHR40047">
    <property type="entry name" value="UPF0703 PROTEIN YCGQ"/>
    <property type="match status" value="1"/>
</dbReference>
<dbReference type="Proteomes" id="UP001154312">
    <property type="component" value="Unassembled WGS sequence"/>
</dbReference>
<dbReference type="InterPro" id="IPR048447">
    <property type="entry name" value="DUF1980_C"/>
</dbReference>
<dbReference type="Pfam" id="PF09323">
    <property type="entry name" value="DUF1980"/>
    <property type="match status" value="1"/>
</dbReference>
<reference evidence="4" key="1">
    <citation type="submission" date="2022-02" db="EMBL/GenBank/DDBJ databases">
        <authorList>
            <person name="Leng L."/>
        </authorList>
    </citation>
    <scope>NUCLEOTIDE SEQUENCE</scope>
    <source>
        <strain evidence="4">JI</strain>
    </source>
</reference>
<dbReference type="Pfam" id="PF21537">
    <property type="entry name" value="DUF1980_C"/>
    <property type="match status" value="1"/>
</dbReference>
<keyword evidence="1" id="KW-0812">Transmembrane</keyword>
<keyword evidence="1" id="KW-0472">Membrane</keyword>
<evidence type="ECO:0000259" key="2">
    <source>
        <dbReference type="Pfam" id="PF09323"/>
    </source>
</evidence>
<dbReference type="InterPro" id="IPR048493">
    <property type="entry name" value="DUF1980_N"/>
</dbReference>
<feature type="domain" description="DUF1980" evidence="2">
    <location>
        <begin position="13"/>
        <end position="116"/>
    </location>
</feature>
<feature type="domain" description="DUF1980" evidence="3">
    <location>
        <begin position="156"/>
        <end position="288"/>
    </location>
</feature>
<dbReference type="NCBIfam" id="TIGR03943">
    <property type="entry name" value="TIGR03943 family putative permease subunit"/>
    <property type="match status" value="1"/>
</dbReference>
<evidence type="ECO:0000313" key="5">
    <source>
        <dbReference type="Proteomes" id="UP001154312"/>
    </source>
</evidence>
<dbReference type="InterPro" id="IPR015402">
    <property type="entry name" value="DUF1980"/>
</dbReference>
<dbReference type="InterPro" id="IPR052955">
    <property type="entry name" value="UPF0703_membrane_permease"/>
</dbReference>
<organism evidence="4 5">
    <name type="scientific">Pelotomaculum isophthalicicum JI</name>
    <dbReference type="NCBI Taxonomy" id="947010"/>
    <lineage>
        <taxon>Bacteria</taxon>
        <taxon>Bacillati</taxon>
        <taxon>Bacillota</taxon>
        <taxon>Clostridia</taxon>
        <taxon>Eubacteriales</taxon>
        <taxon>Desulfotomaculaceae</taxon>
        <taxon>Pelotomaculum</taxon>
    </lineage>
</organism>